<feature type="compositionally biased region" description="Polar residues" evidence="1">
    <location>
        <begin position="539"/>
        <end position="555"/>
    </location>
</feature>
<dbReference type="RefSeq" id="WP_092620936.1">
    <property type="nucleotide sequence ID" value="NZ_FMYK01000009.1"/>
</dbReference>
<evidence type="ECO:0000259" key="2">
    <source>
        <dbReference type="PROSITE" id="PS51782"/>
    </source>
</evidence>
<dbReference type="Proteomes" id="UP000242317">
    <property type="component" value="Unassembled WGS sequence"/>
</dbReference>
<sequence length="586" mass="63788">MRLQHKFGVTFIQIGLGLNLFAPLLSHALNFDPVHIDSSRGEPLYAEIPFRNAQSQTPIKVSIAQPFEVGRNAVLDEAQYSHLNFYVRQNPQGDGVIVITSTRVIDANSVDLMLKIDDAGQVRMQQVRAALPTRIDRLKTSLNDTPLKPRYVANDQDIKLKLPEVTPLKNEKQLQIANSAPPMMQASKPIQAQNLATTPSPAVTTASTTNSQAVAVQTAPLQTTQNNVAQTANQQAVSQQATAPTSVQRTTAPSMTPMRSAADILPAQLTINVTRHADTASQNNVSTVQANQAKPQPTTQPTAQKPIVQKQVAQTASQQVTKKSNVAKQTAQVKPPIKKSQEKVQSKKSQQSATTAKSKHQVKANESLWGIANQIAEKQNIPVGQVMQQIQANNQHAFIGGNANQLKQGAVLNIPYEYQSVAAVNKPTQQPATKPVQAPQAPTTIAKAEKQSQAHMSIVAGDSKGTTQGSKAKGGDQKVSNELTVQLKQQRQNALNLQNNVRKLDRELVAKEKRIALLNARLAEIEQQLKQRKSKSQSAEKNTSQTSSQSKAHQAIASQNYTALHAPIHTNPSVYQYHLAQFQESV</sequence>
<feature type="region of interest" description="Disordered" evidence="1">
    <location>
        <begin position="283"/>
        <end position="361"/>
    </location>
</feature>
<dbReference type="NCBIfam" id="TIGR03505">
    <property type="entry name" value="FimV_core"/>
    <property type="match status" value="1"/>
</dbReference>
<feature type="compositionally biased region" description="Low complexity" evidence="1">
    <location>
        <begin position="347"/>
        <end position="356"/>
    </location>
</feature>
<dbReference type="CDD" id="cd00118">
    <property type="entry name" value="LysM"/>
    <property type="match status" value="1"/>
</dbReference>
<gene>
    <name evidence="3" type="ORF">SAMN05421749_1099</name>
</gene>
<feature type="region of interest" description="Disordered" evidence="1">
    <location>
        <begin position="460"/>
        <end position="479"/>
    </location>
</feature>
<feature type="compositionally biased region" description="Low complexity" evidence="1">
    <location>
        <begin position="226"/>
        <end position="243"/>
    </location>
</feature>
<dbReference type="PROSITE" id="PS51782">
    <property type="entry name" value="LYSM"/>
    <property type="match status" value="1"/>
</dbReference>
<feature type="compositionally biased region" description="Polar residues" evidence="1">
    <location>
        <begin position="311"/>
        <end position="332"/>
    </location>
</feature>
<feature type="region of interest" description="Disordered" evidence="1">
    <location>
        <begin position="226"/>
        <end position="255"/>
    </location>
</feature>
<feature type="domain" description="LysM" evidence="2">
    <location>
        <begin position="358"/>
        <end position="414"/>
    </location>
</feature>
<evidence type="ECO:0000313" key="3">
    <source>
        <dbReference type="EMBL" id="SDC63388.1"/>
    </source>
</evidence>
<dbReference type="EMBL" id="FMYK01000009">
    <property type="protein sequence ID" value="SDC63388.1"/>
    <property type="molecule type" value="Genomic_DNA"/>
</dbReference>
<evidence type="ECO:0000256" key="1">
    <source>
        <dbReference type="SAM" id="MobiDB-lite"/>
    </source>
</evidence>
<feature type="region of interest" description="Disordered" evidence="1">
    <location>
        <begin position="529"/>
        <end position="555"/>
    </location>
</feature>
<keyword evidence="4" id="KW-1185">Reference proteome</keyword>
<evidence type="ECO:0000313" key="4">
    <source>
        <dbReference type="Proteomes" id="UP000242317"/>
    </source>
</evidence>
<proteinExistence type="predicted"/>
<dbReference type="InterPro" id="IPR018392">
    <property type="entry name" value="LysM"/>
</dbReference>
<dbReference type="InterPro" id="IPR057840">
    <property type="entry name" value="FimV_N"/>
</dbReference>
<feature type="compositionally biased region" description="Polar residues" evidence="1">
    <location>
        <begin position="244"/>
        <end position="254"/>
    </location>
</feature>
<dbReference type="InterPro" id="IPR036779">
    <property type="entry name" value="LysM_dom_sf"/>
</dbReference>
<reference evidence="4" key="1">
    <citation type="submission" date="2016-09" db="EMBL/GenBank/DDBJ databases">
        <authorList>
            <person name="Varghese N."/>
            <person name="Submissions S."/>
        </authorList>
    </citation>
    <scope>NUCLEOTIDE SEQUENCE [LARGE SCALE GENOMIC DNA]</scope>
    <source>
        <strain evidence="4">ANC 3699</strain>
    </source>
</reference>
<name>A0A1G6N699_9GAMM</name>
<accession>A0A1G6N699</accession>
<dbReference type="OrthoDB" id="5298707at2"/>
<organism evidence="3 4">
    <name type="scientific">Acinetobacter marinus</name>
    <dbReference type="NCBI Taxonomy" id="281375"/>
    <lineage>
        <taxon>Bacteria</taxon>
        <taxon>Pseudomonadati</taxon>
        <taxon>Pseudomonadota</taxon>
        <taxon>Gammaproteobacteria</taxon>
        <taxon>Moraxellales</taxon>
        <taxon>Moraxellaceae</taxon>
        <taxon>Acinetobacter</taxon>
    </lineage>
</organism>
<dbReference type="AlphaFoldDB" id="A0A1G6N699"/>
<dbReference type="Gene3D" id="3.10.350.10">
    <property type="entry name" value="LysM domain"/>
    <property type="match status" value="1"/>
</dbReference>
<dbReference type="InterPro" id="IPR020012">
    <property type="entry name" value="LysM_FimV"/>
</dbReference>
<feature type="compositionally biased region" description="Low complexity" evidence="1">
    <location>
        <begin position="292"/>
        <end position="306"/>
    </location>
</feature>
<dbReference type="Pfam" id="PF25800">
    <property type="entry name" value="FimV_N"/>
    <property type="match status" value="1"/>
</dbReference>
<protein>
    <submittedName>
        <fullName evidence="3">FimV N-terminal domain-containing protein</fullName>
    </submittedName>
</protein>